<keyword evidence="4" id="KW-0472">Membrane</keyword>
<dbReference type="Proteomes" id="UP000623067">
    <property type="component" value="Unassembled WGS sequence"/>
</dbReference>
<evidence type="ECO:0000313" key="7">
    <source>
        <dbReference type="Proteomes" id="UP000623067"/>
    </source>
</evidence>
<dbReference type="CDD" id="cd07989">
    <property type="entry name" value="LPLAT_AGPAT-like"/>
    <property type="match status" value="1"/>
</dbReference>
<dbReference type="PANTHER" id="PTHR10434:SF40">
    <property type="entry name" value="1-ACYL-SN-GLYCEROL-3-PHOSPHATE ACYLTRANSFERASE"/>
    <property type="match status" value="1"/>
</dbReference>
<keyword evidence="4" id="KW-1133">Transmembrane helix</keyword>
<evidence type="ECO:0000313" key="6">
    <source>
        <dbReference type="EMBL" id="GGB38995.1"/>
    </source>
</evidence>
<name>A0A916TBH3_9SPHN</name>
<evidence type="ECO:0000256" key="2">
    <source>
        <dbReference type="ARBA" id="ARBA00022679"/>
    </source>
</evidence>
<comment type="pathway">
    <text evidence="1">Lipid metabolism.</text>
</comment>
<dbReference type="SMART" id="SM00563">
    <property type="entry name" value="PlsC"/>
    <property type="match status" value="1"/>
</dbReference>
<sequence>MIVLLRNIVFAIVFYGLSVPIVLTAPVSALFGRRAVMRHATAWTLFHRWAVRHLLGIRVRVEGERPAGPAFYAAKHQAMWETLELQAMLDAPAMVLKRELADIPAWGWAARRYGAIVVDRDAAAAALRGMMRDAEAAKAEGRSILIFPEGTRVQPGETPPLKPGFAGLYRLLDMPTVAVATDIGRLWPRKGLKRPGTATLRFAPAIPPGLPRRQAEAAIHAGMNALEEQDGRGDAPL</sequence>
<dbReference type="PANTHER" id="PTHR10434">
    <property type="entry name" value="1-ACYL-SN-GLYCEROL-3-PHOSPHATE ACYLTRANSFERASE"/>
    <property type="match status" value="1"/>
</dbReference>
<evidence type="ECO:0000256" key="1">
    <source>
        <dbReference type="ARBA" id="ARBA00005189"/>
    </source>
</evidence>
<accession>A0A916TBH3</accession>
<keyword evidence="7" id="KW-1185">Reference proteome</keyword>
<feature type="transmembrane region" description="Helical" evidence="4">
    <location>
        <begin position="12"/>
        <end position="31"/>
    </location>
</feature>
<dbReference type="InterPro" id="IPR002123">
    <property type="entry name" value="Plipid/glycerol_acylTrfase"/>
</dbReference>
<proteinExistence type="predicted"/>
<evidence type="ECO:0000259" key="5">
    <source>
        <dbReference type="SMART" id="SM00563"/>
    </source>
</evidence>
<keyword evidence="3 6" id="KW-0012">Acyltransferase</keyword>
<dbReference type="EMBL" id="BMIH01000004">
    <property type="protein sequence ID" value="GGB38995.1"/>
    <property type="molecule type" value="Genomic_DNA"/>
</dbReference>
<evidence type="ECO:0000256" key="4">
    <source>
        <dbReference type="SAM" id="Phobius"/>
    </source>
</evidence>
<dbReference type="Pfam" id="PF01553">
    <property type="entry name" value="Acyltransferase"/>
    <property type="match status" value="1"/>
</dbReference>
<keyword evidence="2" id="KW-0808">Transferase</keyword>
<dbReference type="GO" id="GO:0006654">
    <property type="term" value="P:phosphatidic acid biosynthetic process"/>
    <property type="evidence" value="ECO:0007669"/>
    <property type="project" value="TreeGrafter"/>
</dbReference>
<gene>
    <name evidence="6" type="ORF">GCM10011380_30580</name>
</gene>
<dbReference type="AlphaFoldDB" id="A0A916TBH3"/>
<organism evidence="6 7">
    <name type="scientific">Sphingomonas metalli</name>
    <dbReference type="NCBI Taxonomy" id="1779358"/>
    <lineage>
        <taxon>Bacteria</taxon>
        <taxon>Pseudomonadati</taxon>
        <taxon>Pseudomonadota</taxon>
        <taxon>Alphaproteobacteria</taxon>
        <taxon>Sphingomonadales</taxon>
        <taxon>Sphingomonadaceae</taxon>
        <taxon>Sphingomonas</taxon>
    </lineage>
</organism>
<reference evidence="6" key="1">
    <citation type="journal article" date="2014" name="Int. J. Syst. Evol. Microbiol.">
        <title>Complete genome sequence of Corynebacterium casei LMG S-19264T (=DSM 44701T), isolated from a smear-ripened cheese.</title>
        <authorList>
            <consortium name="US DOE Joint Genome Institute (JGI-PGF)"/>
            <person name="Walter F."/>
            <person name="Albersmeier A."/>
            <person name="Kalinowski J."/>
            <person name="Ruckert C."/>
        </authorList>
    </citation>
    <scope>NUCLEOTIDE SEQUENCE</scope>
    <source>
        <strain evidence="6">CGMCC 1.15330</strain>
    </source>
</reference>
<protein>
    <submittedName>
        <fullName evidence="6">1-acyl-sn-glycerol-3-phosphate acyltransferase</fullName>
    </submittedName>
</protein>
<dbReference type="SUPFAM" id="SSF69593">
    <property type="entry name" value="Glycerol-3-phosphate (1)-acyltransferase"/>
    <property type="match status" value="1"/>
</dbReference>
<feature type="domain" description="Phospholipid/glycerol acyltransferase" evidence="5">
    <location>
        <begin position="70"/>
        <end position="184"/>
    </location>
</feature>
<dbReference type="GO" id="GO:0003841">
    <property type="term" value="F:1-acylglycerol-3-phosphate O-acyltransferase activity"/>
    <property type="evidence" value="ECO:0007669"/>
    <property type="project" value="TreeGrafter"/>
</dbReference>
<comment type="caution">
    <text evidence="6">The sequence shown here is derived from an EMBL/GenBank/DDBJ whole genome shotgun (WGS) entry which is preliminary data.</text>
</comment>
<reference evidence="6" key="2">
    <citation type="submission" date="2020-09" db="EMBL/GenBank/DDBJ databases">
        <authorList>
            <person name="Sun Q."/>
            <person name="Zhou Y."/>
        </authorList>
    </citation>
    <scope>NUCLEOTIDE SEQUENCE</scope>
    <source>
        <strain evidence="6">CGMCC 1.15330</strain>
    </source>
</reference>
<evidence type="ECO:0000256" key="3">
    <source>
        <dbReference type="ARBA" id="ARBA00023315"/>
    </source>
</evidence>
<keyword evidence="4" id="KW-0812">Transmembrane</keyword>